<dbReference type="PATRIC" id="fig|1127699.3.peg.819"/>
<evidence type="ECO:0000313" key="2">
    <source>
        <dbReference type="Proteomes" id="UP000010433"/>
    </source>
</evidence>
<sequence>MVIEQIKRNSFLTIRKISLFLPKDSGLYKQNAVCGNQIMQRIWIILVLAFFVVEMSAQKQAGVRVNPEEVEVDMNNPTFVPMVRVGKVLEGGDSIQYVELNNVYVYPPMEFANERQRAAYNRLVYNVKKVLPIAKECNRMIIETYEYLQTLPNKKARDAHMKVVEASIKKEYTPRMKKLTYAQGKLLIKLIYRESSSSSYDLIHAFLGPMRAGFYQAFAWVFGASLKKEYQPEGVDRLTERIVLQVEAGQL</sequence>
<gene>
    <name evidence="1" type="ORF">HMPREF9151_00889</name>
</gene>
<dbReference type="AlphaFoldDB" id="L1NF43"/>
<accession>L1NF43</accession>
<keyword evidence="2" id="KW-1185">Reference proteome</keyword>
<reference evidence="1 2" key="1">
    <citation type="submission" date="2012-05" db="EMBL/GenBank/DDBJ databases">
        <authorList>
            <person name="Weinstock G."/>
            <person name="Sodergren E."/>
            <person name="Lobos E.A."/>
            <person name="Fulton L."/>
            <person name="Fulton R."/>
            <person name="Courtney L."/>
            <person name="Fronick C."/>
            <person name="O'Laughlin M."/>
            <person name="Godfrey J."/>
            <person name="Wilson R.M."/>
            <person name="Miner T."/>
            <person name="Farmer C."/>
            <person name="Delehaunty K."/>
            <person name="Cordes M."/>
            <person name="Minx P."/>
            <person name="Tomlinson C."/>
            <person name="Chen J."/>
            <person name="Wollam A."/>
            <person name="Pepin K.H."/>
            <person name="Bhonagiri V."/>
            <person name="Zhang X."/>
            <person name="Suruliraj S."/>
            <person name="Warren W."/>
            <person name="Mitreva M."/>
            <person name="Mardis E.R."/>
            <person name="Wilson R.K."/>
        </authorList>
    </citation>
    <scope>NUCLEOTIDE SEQUENCE [LARGE SCALE GENOMIC DNA]</scope>
    <source>
        <strain evidence="1 2">F0055</strain>
    </source>
</reference>
<dbReference type="InterPro" id="IPR025636">
    <property type="entry name" value="DUF4294"/>
</dbReference>
<proteinExistence type="predicted"/>
<protein>
    <recommendedName>
        <fullName evidence="3">DUF4294 domain-containing protein</fullName>
    </recommendedName>
</protein>
<dbReference type="Proteomes" id="UP000010433">
    <property type="component" value="Unassembled WGS sequence"/>
</dbReference>
<evidence type="ECO:0008006" key="3">
    <source>
        <dbReference type="Google" id="ProtNLM"/>
    </source>
</evidence>
<dbReference type="HOGENOM" id="CLU_089286_1_0_10"/>
<name>L1NF43_9BACT</name>
<dbReference type="EMBL" id="AMEP01000061">
    <property type="protein sequence ID" value="EKY01998.1"/>
    <property type="molecule type" value="Genomic_DNA"/>
</dbReference>
<organism evidence="1 2">
    <name type="scientific">Hoylesella saccharolytica F0055</name>
    <dbReference type="NCBI Taxonomy" id="1127699"/>
    <lineage>
        <taxon>Bacteria</taxon>
        <taxon>Pseudomonadati</taxon>
        <taxon>Bacteroidota</taxon>
        <taxon>Bacteroidia</taxon>
        <taxon>Bacteroidales</taxon>
        <taxon>Prevotellaceae</taxon>
        <taxon>Hoylesella</taxon>
    </lineage>
</organism>
<dbReference type="Pfam" id="PF14127">
    <property type="entry name" value="DUF4294"/>
    <property type="match status" value="1"/>
</dbReference>
<evidence type="ECO:0000313" key="1">
    <source>
        <dbReference type="EMBL" id="EKY01998.1"/>
    </source>
</evidence>
<comment type="caution">
    <text evidence="1">The sequence shown here is derived from an EMBL/GenBank/DDBJ whole genome shotgun (WGS) entry which is preliminary data.</text>
</comment>
<dbReference type="STRING" id="1127699.HMPREF9151_00889"/>